<dbReference type="InterPro" id="IPR038975">
    <property type="entry name" value="THNL"/>
</dbReference>
<name>A0A8J5RTG5_ZIZPA</name>
<dbReference type="EMBL" id="JAAALK010000288">
    <property type="protein sequence ID" value="KAG8051458.1"/>
    <property type="molecule type" value="Genomic_DNA"/>
</dbReference>
<dbReference type="Proteomes" id="UP000729402">
    <property type="component" value="Unassembled WGS sequence"/>
</dbReference>
<keyword evidence="3" id="KW-1185">Reference proteome</keyword>
<accession>A0A8J5RTG5</accession>
<evidence type="ECO:0000313" key="3">
    <source>
        <dbReference type="Proteomes" id="UP000729402"/>
    </source>
</evidence>
<keyword evidence="1" id="KW-0732">Signal</keyword>
<reference evidence="2" key="1">
    <citation type="journal article" date="2021" name="bioRxiv">
        <title>Whole Genome Assembly and Annotation of Northern Wild Rice, Zizania palustris L., Supports a Whole Genome Duplication in the Zizania Genus.</title>
        <authorList>
            <person name="Haas M."/>
            <person name="Kono T."/>
            <person name="Macchietto M."/>
            <person name="Millas R."/>
            <person name="McGilp L."/>
            <person name="Shao M."/>
            <person name="Duquette J."/>
            <person name="Hirsch C.N."/>
            <person name="Kimball J."/>
        </authorList>
    </citation>
    <scope>NUCLEOTIDE SEQUENCE</scope>
    <source>
        <tissue evidence="2">Fresh leaf tissue</tissue>
    </source>
</reference>
<protein>
    <recommendedName>
        <fullName evidence="4">Acidic protein</fullName>
    </recommendedName>
</protein>
<dbReference type="OrthoDB" id="688747at2759"/>
<gene>
    <name evidence="2" type="ORF">GUJ93_ZPchr0001g29719</name>
</gene>
<comment type="caution">
    <text evidence="2">The sequence shown here is derived from an EMBL/GenBank/DDBJ whole genome shotgun (WGS) entry which is preliminary data.</text>
</comment>
<dbReference type="PANTHER" id="PTHR36312">
    <property type="entry name" value="THIONIN-LIKE PROTEIN 1"/>
    <property type="match status" value="1"/>
</dbReference>
<sequence length="91" mass="9687">MAAAGRAVALGAAVAVLLLAGGADADCFDYCYRNCIANNRSMVDYCNYACDKTCQPDKRPPLARRPLAGGDMLGCQLSCARDSCHRLRPDS</sequence>
<dbReference type="AlphaFoldDB" id="A0A8J5RTG5"/>
<feature type="signal peptide" evidence="1">
    <location>
        <begin position="1"/>
        <end position="25"/>
    </location>
</feature>
<proteinExistence type="predicted"/>
<evidence type="ECO:0008006" key="4">
    <source>
        <dbReference type="Google" id="ProtNLM"/>
    </source>
</evidence>
<dbReference type="PANTHER" id="PTHR36312:SF1">
    <property type="entry name" value="OS01G0594500 PROTEIN"/>
    <property type="match status" value="1"/>
</dbReference>
<evidence type="ECO:0000256" key="1">
    <source>
        <dbReference type="SAM" id="SignalP"/>
    </source>
</evidence>
<evidence type="ECO:0000313" key="2">
    <source>
        <dbReference type="EMBL" id="KAG8051458.1"/>
    </source>
</evidence>
<feature type="chain" id="PRO_5035162759" description="Acidic protein" evidence="1">
    <location>
        <begin position="26"/>
        <end position="91"/>
    </location>
</feature>
<organism evidence="2 3">
    <name type="scientific">Zizania palustris</name>
    <name type="common">Northern wild rice</name>
    <dbReference type="NCBI Taxonomy" id="103762"/>
    <lineage>
        <taxon>Eukaryota</taxon>
        <taxon>Viridiplantae</taxon>
        <taxon>Streptophyta</taxon>
        <taxon>Embryophyta</taxon>
        <taxon>Tracheophyta</taxon>
        <taxon>Spermatophyta</taxon>
        <taxon>Magnoliopsida</taxon>
        <taxon>Liliopsida</taxon>
        <taxon>Poales</taxon>
        <taxon>Poaceae</taxon>
        <taxon>BOP clade</taxon>
        <taxon>Oryzoideae</taxon>
        <taxon>Oryzeae</taxon>
        <taxon>Zizaniinae</taxon>
        <taxon>Zizania</taxon>
    </lineage>
</organism>
<reference evidence="2" key="2">
    <citation type="submission" date="2021-02" db="EMBL/GenBank/DDBJ databases">
        <authorList>
            <person name="Kimball J.A."/>
            <person name="Haas M.W."/>
            <person name="Macchietto M."/>
            <person name="Kono T."/>
            <person name="Duquette J."/>
            <person name="Shao M."/>
        </authorList>
    </citation>
    <scope>NUCLEOTIDE SEQUENCE</scope>
    <source>
        <tissue evidence="2">Fresh leaf tissue</tissue>
    </source>
</reference>